<dbReference type="GO" id="GO:0004423">
    <property type="term" value="F:iduronate-2-sulfatase activity"/>
    <property type="evidence" value="ECO:0007669"/>
    <property type="project" value="InterPro"/>
</dbReference>
<dbReference type="InterPro" id="IPR000917">
    <property type="entry name" value="Sulfatase_N"/>
</dbReference>
<keyword evidence="3" id="KW-0479">Metal-binding</keyword>
<dbReference type="SUPFAM" id="SSF53649">
    <property type="entry name" value="Alkaline phosphatase-like"/>
    <property type="match status" value="1"/>
</dbReference>
<dbReference type="CDD" id="cd16030">
    <property type="entry name" value="iduronate-2-sulfatase"/>
    <property type="match status" value="1"/>
</dbReference>
<reference evidence="8" key="1">
    <citation type="submission" date="2022-12" db="EMBL/GenBank/DDBJ databases">
        <title>Chromosome-level genome assembly of the bean flower thrips Megalurothrips usitatus.</title>
        <authorList>
            <person name="Ma L."/>
            <person name="Liu Q."/>
            <person name="Li H."/>
            <person name="Cai W."/>
        </authorList>
    </citation>
    <scope>NUCLEOTIDE SEQUENCE</scope>
    <source>
        <strain evidence="8">Cailab_2022a</strain>
    </source>
</reference>
<protein>
    <recommendedName>
        <fullName evidence="7">Sulfatase N-terminal domain-containing protein</fullName>
    </recommendedName>
</protein>
<dbReference type="Proteomes" id="UP001075354">
    <property type="component" value="Chromosome 2"/>
</dbReference>
<dbReference type="AlphaFoldDB" id="A0AAV7Y004"/>
<keyword evidence="9" id="KW-1185">Reference proteome</keyword>
<comment type="cofactor">
    <cofactor evidence="1">
        <name>Ca(2+)</name>
        <dbReference type="ChEBI" id="CHEBI:29108"/>
    </cofactor>
</comment>
<dbReference type="Pfam" id="PF00884">
    <property type="entry name" value="Sulfatase"/>
    <property type="match status" value="1"/>
</dbReference>
<evidence type="ECO:0000259" key="7">
    <source>
        <dbReference type="Pfam" id="PF00884"/>
    </source>
</evidence>
<feature type="domain" description="Sulfatase N-terminal" evidence="7">
    <location>
        <begin position="24"/>
        <end position="379"/>
    </location>
</feature>
<dbReference type="GO" id="GO:0005737">
    <property type="term" value="C:cytoplasm"/>
    <property type="evidence" value="ECO:0007669"/>
    <property type="project" value="TreeGrafter"/>
</dbReference>
<dbReference type="InterPro" id="IPR017850">
    <property type="entry name" value="Alkaline_phosphatase_core_sf"/>
</dbReference>
<dbReference type="PANTHER" id="PTHR45953:SF1">
    <property type="entry name" value="IDURONATE 2-SULFATASE"/>
    <property type="match status" value="1"/>
</dbReference>
<dbReference type="PROSITE" id="PS00149">
    <property type="entry name" value="SULFATASE_2"/>
    <property type="match status" value="1"/>
</dbReference>
<dbReference type="InterPro" id="IPR024607">
    <property type="entry name" value="Sulfatase_CS"/>
</dbReference>
<evidence type="ECO:0000256" key="5">
    <source>
        <dbReference type="ARBA" id="ARBA00022801"/>
    </source>
</evidence>
<evidence type="ECO:0000256" key="6">
    <source>
        <dbReference type="ARBA" id="ARBA00022837"/>
    </source>
</evidence>
<keyword evidence="4" id="KW-0732">Signal</keyword>
<dbReference type="GO" id="GO:0046872">
    <property type="term" value="F:metal ion binding"/>
    <property type="evidence" value="ECO:0007669"/>
    <property type="project" value="UniProtKB-KW"/>
</dbReference>
<evidence type="ECO:0000256" key="1">
    <source>
        <dbReference type="ARBA" id="ARBA00001913"/>
    </source>
</evidence>
<name>A0AAV7Y004_9NEOP</name>
<evidence type="ECO:0000256" key="3">
    <source>
        <dbReference type="ARBA" id="ARBA00022723"/>
    </source>
</evidence>
<evidence type="ECO:0000256" key="4">
    <source>
        <dbReference type="ARBA" id="ARBA00022729"/>
    </source>
</evidence>
<dbReference type="Gene3D" id="3.40.720.10">
    <property type="entry name" value="Alkaline Phosphatase, subunit A"/>
    <property type="match status" value="1"/>
</dbReference>
<organism evidence="8 9">
    <name type="scientific">Megalurothrips usitatus</name>
    <name type="common">bean blossom thrips</name>
    <dbReference type="NCBI Taxonomy" id="439358"/>
    <lineage>
        <taxon>Eukaryota</taxon>
        <taxon>Metazoa</taxon>
        <taxon>Ecdysozoa</taxon>
        <taxon>Arthropoda</taxon>
        <taxon>Hexapoda</taxon>
        <taxon>Insecta</taxon>
        <taxon>Pterygota</taxon>
        <taxon>Neoptera</taxon>
        <taxon>Paraneoptera</taxon>
        <taxon>Thysanoptera</taxon>
        <taxon>Terebrantia</taxon>
        <taxon>Thripoidea</taxon>
        <taxon>Thripidae</taxon>
        <taxon>Megalurothrips</taxon>
    </lineage>
</organism>
<dbReference type="EMBL" id="JAPTSV010000002">
    <property type="protein sequence ID" value="KAJ1530703.1"/>
    <property type="molecule type" value="Genomic_DNA"/>
</dbReference>
<keyword evidence="6" id="KW-0106">Calcium</keyword>
<accession>A0AAV7Y004</accession>
<comment type="caution">
    <text evidence="8">The sequence shown here is derived from an EMBL/GenBank/DDBJ whole genome shotgun (WGS) entry which is preliminary data.</text>
</comment>
<gene>
    <name evidence="8" type="ORF">ONE63_005567</name>
</gene>
<dbReference type="InterPro" id="IPR035874">
    <property type="entry name" value="IDS"/>
</dbReference>
<keyword evidence="5" id="KW-0378">Hydrolase</keyword>
<evidence type="ECO:0000313" key="8">
    <source>
        <dbReference type="EMBL" id="KAJ1530703.1"/>
    </source>
</evidence>
<evidence type="ECO:0000313" key="9">
    <source>
        <dbReference type="Proteomes" id="UP001075354"/>
    </source>
</evidence>
<comment type="similarity">
    <text evidence="2">Belongs to the sulfatase family.</text>
</comment>
<dbReference type="PANTHER" id="PTHR45953">
    <property type="entry name" value="IDURONATE 2-SULFATASE"/>
    <property type="match status" value="1"/>
</dbReference>
<evidence type="ECO:0000256" key="2">
    <source>
        <dbReference type="ARBA" id="ARBA00008779"/>
    </source>
</evidence>
<sequence>MYLKVFFLIIYNVAQIINARGAKQNILLIVVDDLRTSLGCYGDHLAHTPNIDSLAQRSILFTRAYTQQALCGPSRTSLLTSRSPHHLHQYDVHQYWRQSAGNFTSLPQFFKENGYHTMSIGKVFHPGKCSNFNDDQPFSWSQQPFHPSTERYKNNPVCPDVSSGSPSRSIVCPVNVRDQPGHTLPDLESLRAAQEYLEGRHKISDQPFFLAVGFHKPHIPLKFPKEYLKYHPLDKISLPLMRSRPPNLPTIAWNPWLDMRQRDDIRILNITFPWERMADEWAVKVKQSYYAAVSYVDDLIGQLLKKLDDIGQRDNTIILLTSDHGWSIAEHGEWSKYSNYEVSTHVPFILSIPGRTSGHNDHLVELLDVFPTLRDLSGIDKEIPKCENGFSEILCTDGRSLEGIMNVGDFKKTKWRNGAFSQYPRPDVYPTQRPDSDQPRLRDIKFMGYSVRTVHHRYTEWVSFDVNRLAPNWSHVVGCELYDHLIDPGETLNLCGRKSLDHIIESLSKMLYLRWST</sequence>
<proteinExistence type="inferred from homology"/>